<dbReference type="SUPFAM" id="SSF52096">
    <property type="entry name" value="ClpP/crotonase"/>
    <property type="match status" value="1"/>
</dbReference>
<dbReference type="Pfam" id="PF16113">
    <property type="entry name" value="ECH_2"/>
    <property type="match status" value="1"/>
</dbReference>
<sequence>MDAHGGELLVTKHGRAGIVALNRPKALNALTLQMVDDFTRALEHFEADEEIASVIVRSDVESAFCAGGDMRAIYHARKEGRHEEADTFFEREFALNRFIHDFAKPYISLIDGICFGGGMGITIHGRHRVVGEKAVLAMPETAIGYFPDVGASFFLNRLSRPMARFLGLTGYRLSPGDAVFTGLATRFVPVDRHPEIVSRLAAGAPAEAVLDELAEAPGDSSLACHIDIVQRCFSLPSIADMKEALRREKGDFAAEALVRLERAAPSSLAVTMNLLDRTAGLSLSECLAIELDLAKQVTRSPDFAEGIRAVLVDKDRNPQWASGEAEMSL</sequence>
<dbReference type="PANTHER" id="PTHR43176">
    <property type="entry name" value="3-HYDROXYISOBUTYRYL-COA HYDROLASE-RELATED"/>
    <property type="match status" value="1"/>
</dbReference>
<dbReference type="GO" id="GO:0003860">
    <property type="term" value="F:3-hydroxyisobutyryl-CoA hydrolase activity"/>
    <property type="evidence" value="ECO:0007669"/>
    <property type="project" value="UniProtKB-EC"/>
</dbReference>
<evidence type="ECO:0000313" key="5">
    <source>
        <dbReference type="EMBL" id="MCT8991494.1"/>
    </source>
</evidence>
<dbReference type="Gene3D" id="3.90.226.10">
    <property type="entry name" value="2-enoyl-CoA Hydratase, Chain A, domain 1"/>
    <property type="match status" value="1"/>
</dbReference>
<evidence type="ECO:0000313" key="6">
    <source>
        <dbReference type="Proteomes" id="UP001149009"/>
    </source>
</evidence>
<keyword evidence="6" id="KW-1185">Reference proteome</keyword>
<evidence type="ECO:0000256" key="1">
    <source>
        <dbReference type="ARBA" id="ARBA00001709"/>
    </source>
</evidence>
<accession>A0A9X2XAD1</accession>
<feature type="domain" description="Enoyl-CoA hydratase/isomerase" evidence="4">
    <location>
        <begin position="17"/>
        <end position="323"/>
    </location>
</feature>
<dbReference type="InterPro" id="IPR029045">
    <property type="entry name" value="ClpP/crotonase-like_dom_sf"/>
</dbReference>
<dbReference type="EMBL" id="JAODNV010000016">
    <property type="protein sequence ID" value="MCT8991494.1"/>
    <property type="molecule type" value="Genomic_DNA"/>
</dbReference>
<evidence type="ECO:0000256" key="3">
    <source>
        <dbReference type="ARBA" id="ARBA00022801"/>
    </source>
</evidence>
<organism evidence="5 6">
    <name type="scientific">Chelativorans petroleitrophicus</name>
    <dbReference type="NCBI Taxonomy" id="2975484"/>
    <lineage>
        <taxon>Bacteria</taxon>
        <taxon>Pseudomonadati</taxon>
        <taxon>Pseudomonadota</taxon>
        <taxon>Alphaproteobacteria</taxon>
        <taxon>Hyphomicrobiales</taxon>
        <taxon>Phyllobacteriaceae</taxon>
        <taxon>Chelativorans</taxon>
    </lineage>
</organism>
<evidence type="ECO:0000256" key="2">
    <source>
        <dbReference type="ARBA" id="ARBA00011915"/>
    </source>
</evidence>
<proteinExistence type="predicted"/>
<reference evidence="5" key="1">
    <citation type="submission" date="2022-08" db="EMBL/GenBank/DDBJ databases">
        <title>Chelativorans sichuanense sp. nov., a paraffin oil-degrading bacterium isolated from a mixture of oil-based drill cuttings and paddy soil.</title>
        <authorList>
            <person name="Yu J."/>
            <person name="Liu H."/>
            <person name="Chen Q."/>
        </authorList>
    </citation>
    <scope>NUCLEOTIDE SEQUENCE</scope>
    <source>
        <strain evidence="5">SCAU 2101</strain>
    </source>
</reference>
<name>A0A9X2XAD1_9HYPH</name>
<dbReference type="PANTHER" id="PTHR43176:SF3">
    <property type="entry name" value="3-HYDROXYISOBUTYRYL-COA HYDROLASE, MITOCHONDRIAL"/>
    <property type="match status" value="1"/>
</dbReference>
<evidence type="ECO:0000259" key="4">
    <source>
        <dbReference type="Pfam" id="PF16113"/>
    </source>
</evidence>
<keyword evidence="3" id="KW-0378">Hydrolase</keyword>
<dbReference type="AlphaFoldDB" id="A0A9X2XAD1"/>
<dbReference type="InterPro" id="IPR032259">
    <property type="entry name" value="HIBYL-CoA-H"/>
</dbReference>
<dbReference type="NCBIfam" id="NF004127">
    <property type="entry name" value="PRK05617.1"/>
    <property type="match status" value="1"/>
</dbReference>
<comment type="catalytic activity">
    <reaction evidence="1">
        <text>3-hydroxy-2-methylpropanoyl-CoA + H2O = 3-hydroxy-2-methylpropanoate + CoA + H(+)</text>
        <dbReference type="Rhea" id="RHEA:20888"/>
        <dbReference type="ChEBI" id="CHEBI:11805"/>
        <dbReference type="ChEBI" id="CHEBI:15377"/>
        <dbReference type="ChEBI" id="CHEBI:15378"/>
        <dbReference type="ChEBI" id="CHEBI:57287"/>
        <dbReference type="ChEBI" id="CHEBI:57340"/>
        <dbReference type="EC" id="3.1.2.4"/>
    </reaction>
</comment>
<dbReference type="RefSeq" id="WP_261516424.1">
    <property type="nucleotide sequence ID" value="NZ_JAODNV010000016.1"/>
</dbReference>
<comment type="caution">
    <text evidence="5">The sequence shown here is derived from an EMBL/GenBank/DDBJ whole genome shotgun (WGS) entry which is preliminary data.</text>
</comment>
<gene>
    <name evidence="5" type="ORF">NYR54_14520</name>
</gene>
<dbReference type="EC" id="3.1.2.4" evidence="2"/>
<dbReference type="GO" id="GO:0006574">
    <property type="term" value="P:L-valine catabolic process"/>
    <property type="evidence" value="ECO:0007669"/>
    <property type="project" value="TreeGrafter"/>
</dbReference>
<dbReference type="CDD" id="cd06558">
    <property type="entry name" value="crotonase-like"/>
    <property type="match status" value="1"/>
</dbReference>
<dbReference type="InterPro" id="IPR045004">
    <property type="entry name" value="ECH_dom"/>
</dbReference>
<dbReference type="Proteomes" id="UP001149009">
    <property type="component" value="Unassembled WGS sequence"/>
</dbReference>
<protein>
    <recommendedName>
        <fullName evidence="2">3-hydroxyisobutyryl-CoA hydrolase</fullName>
        <ecNumber evidence="2">3.1.2.4</ecNumber>
    </recommendedName>
</protein>